<comment type="similarity">
    <text evidence="2 13">Belongs to the OXA1/ALB3/YidC family. Type 1 subfamily.</text>
</comment>
<dbReference type="STRING" id="69960.SAMN05421720_1279"/>
<evidence type="ECO:0000313" key="17">
    <source>
        <dbReference type="EMBL" id="SDF05609.1"/>
    </source>
</evidence>
<sequence length="601" mass="66129">MAEQRNLILAVLLSILVLLGFEFVWRAVFPPPPVEQTEMADAGGPGTDGSGAAIAPGTAPQAPGGTEAGLPPAPGTPSVPGAIPPAETASRAEVLAATEGGRVTIDTAELQGSIRLKGARLDDLILTEYRESLDEDSPPIHLFSPAGAPDPYYAEFGWVATTASGATINMPMPGPDTPWAASSDTLRVGQPVTLTWDNGAGLRFTRTVAVDEHFLFTVTQRVENTGDETLALFPYGLVSRTDRPATTGIWILHEGPLGVFDGTLTEVNYGDLEDEQTQTHTTTGGWIGITDKYWLAALAFDQEREANARFVRHVTDGRERFQVDYRLSGQTLAPGGIAETTNRLFAGAKKVQLLDGYADEYGITNFDLAIDFGWFYFMTKPFFYSLLWLEDLLGNYGLAIIAFVILLKLAFFPLANKAYTSMSKMKKMQPELKKIQERFKDDKPRAQQEIMGLYQREGVNPLSGCMPILIQIPVFFALYKVLFVSIEMRHAPFYGWIQDLSAPDPTNIFTLFGLIPWNTPDILHIGIWPLIMGASMFLQQKLNPAPPDPTQARIMAMLPILFTFILARFAAGLVIYWTLNNILSMAQQWFIMKRVGAKVNP</sequence>
<keyword evidence="6 13" id="KW-0812">Transmembrane</keyword>
<dbReference type="InterPro" id="IPR047196">
    <property type="entry name" value="YidC_ALB_C"/>
</dbReference>
<protein>
    <recommendedName>
        <fullName evidence="3 13">Membrane protein insertase YidC</fullName>
    </recommendedName>
    <alternativeName>
        <fullName evidence="12 13">Foldase YidC</fullName>
    </alternativeName>
    <alternativeName>
        <fullName evidence="11 13">Membrane integrase YidC</fullName>
    </alternativeName>
    <alternativeName>
        <fullName evidence="13">Membrane protein YidC</fullName>
    </alternativeName>
</protein>
<feature type="transmembrane region" description="Helical" evidence="13">
    <location>
        <begin position="558"/>
        <end position="579"/>
    </location>
</feature>
<dbReference type="CDD" id="cd20070">
    <property type="entry name" value="5TM_YidC_Alb3"/>
    <property type="match status" value="1"/>
</dbReference>
<keyword evidence="4 13" id="KW-0813">Transport</keyword>
<dbReference type="RefSeq" id="WP_092788094.1">
    <property type="nucleotide sequence ID" value="NZ_FNAP01000027.1"/>
</dbReference>
<dbReference type="AlphaFoldDB" id="A0A1G7HZN1"/>
<dbReference type="PRINTS" id="PR01900">
    <property type="entry name" value="YIDCPROTEIN"/>
</dbReference>
<dbReference type="InterPro" id="IPR028055">
    <property type="entry name" value="YidC/Oxa/ALB_C"/>
</dbReference>
<dbReference type="GO" id="GO:0051205">
    <property type="term" value="P:protein insertion into membrane"/>
    <property type="evidence" value="ECO:0007669"/>
    <property type="project" value="TreeGrafter"/>
</dbReference>
<dbReference type="InterPro" id="IPR001708">
    <property type="entry name" value="YidC/ALB3/OXA1/COX18"/>
</dbReference>
<dbReference type="PANTHER" id="PTHR12428:SF65">
    <property type="entry name" value="CYTOCHROME C OXIDASE ASSEMBLY PROTEIN COX18, MITOCHONDRIAL"/>
    <property type="match status" value="1"/>
</dbReference>
<dbReference type="Pfam" id="PF02096">
    <property type="entry name" value="60KD_IMP"/>
    <property type="match status" value="1"/>
</dbReference>
<comment type="function">
    <text evidence="13">Required for the insertion and/or proper folding and/or complex formation of integral membrane proteins into the membrane. Involved in integration of membrane proteins that insert both dependently and independently of the Sec translocase complex, as well as at least some lipoproteins. Aids folding of multispanning membrane proteins.</text>
</comment>
<dbReference type="GO" id="GO:0032977">
    <property type="term" value="F:membrane insertase activity"/>
    <property type="evidence" value="ECO:0007669"/>
    <property type="project" value="InterPro"/>
</dbReference>
<feature type="domain" description="Membrane insertase YidC/Oxa/ALB C-terminal" evidence="15">
    <location>
        <begin position="396"/>
        <end position="593"/>
    </location>
</feature>
<keyword evidence="18" id="KW-1185">Reference proteome</keyword>
<feature type="transmembrane region" description="Helical" evidence="13">
    <location>
        <begin position="522"/>
        <end position="538"/>
    </location>
</feature>
<keyword evidence="8 13" id="KW-1133">Transmembrane helix</keyword>
<feature type="region of interest" description="Disordered" evidence="14">
    <location>
        <begin position="36"/>
        <end position="85"/>
    </location>
</feature>
<proteinExistence type="inferred from homology"/>
<dbReference type="NCBIfam" id="TIGR03592">
    <property type="entry name" value="yidC_oxa1_cterm"/>
    <property type="match status" value="1"/>
</dbReference>
<evidence type="ECO:0000256" key="4">
    <source>
        <dbReference type="ARBA" id="ARBA00022448"/>
    </source>
</evidence>
<keyword evidence="5 13" id="KW-1003">Cell membrane</keyword>
<dbReference type="HAMAP" id="MF_01810">
    <property type="entry name" value="YidC_type1"/>
    <property type="match status" value="1"/>
</dbReference>
<keyword evidence="7 13" id="KW-0653">Protein transport</keyword>
<comment type="subcellular location">
    <subcellularLocation>
        <location evidence="1">Cell inner membrane</location>
        <topology evidence="1">Multi-pass membrane protein</topology>
    </subcellularLocation>
    <subcellularLocation>
        <location evidence="13">Cell membrane</location>
        <topology evidence="13">Multi-pass membrane protein</topology>
    </subcellularLocation>
</comment>
<dbReference type="EMBL" id="FNAP01000027">
    <property type="protein sequence ID" value="SDF05609.1"/>
    <property type="molecule type" value="Genomic_DNA"/>
</dbReference>
<feature type="domain" description="Membrane insertase YidC N-terminal" evidence="16">
    <location>
        <begin position="102"/>
        <end position="384"/>
    </location>
</feature>
<dbReference type="NCBIfam" id="TIGR03593">
    <property type="entry name" value="yidC_nterm"/>
    <property type="match status" value="1"/>
</dbReference>
<evidence type="ECO:0000256" key="9">
    <source>
        <dbReference type="ARBA" id="ARBA00023136"/>
    </source>
</evidence>
<dbReference type="Gene3D" id="2.70.98.90">
    <property type="match status" value="1"/>
</dbReference>
<keyword evidence="9 13" id="KW-0472">Membrane</keyword>
<evidence type="ECO:0000256" key="13">
    <source>
        <dbReference type="HAMAP-Rule" id="MF_01810"/>
    </source>
</evidence>
<dbReference type="PRINTS" id="PR00701">
    <property type="entry name" value="60KDINNERMP"/>
</dbReference>
<evidence type="ECO:0000256" key="11">
    <source>
        <dbReference type="ARBA" id="ARBA00033245"/>
    </source>
</evidence>
<evidence type="ECO:0000256" key="5">
    <source>
        <dbReference type="ARBA" id="ARBA00022475"/>
    </source>
</evidence>
<dbReference type="InterPro" id="IPR028053">
    <property type="entry name" value="Membr_insert_YidC_N"/>
</dbReference>
<dbReference type="CDD" id="cd19961">
    <property type="entry name" value="EcYidC-like_peri"/>
    <property type="match status" value="1"/>
</dbReference>
<dbReference type="OrthoDB" id="9780552at2"/>
<comment type="caution">
    <text evidence="13">Lacks conserved residue(s) required for the propagation of feature annotation.</text>
</comment>
<evidence type="ECO:0000256" key="14">
    <source>
        <dbReference type="SAM" id="MobiDB-lite"/>
    </source>
</evidence>
<dbReference type="PANTHER" id="PTHR12428">
    <property type="entry name" value="OXA1"/>
    <property type="match status" value="1"/>
</dbReference>
<name>A0A1G7HZN1_9PROT</name>
<evidence type="ECO:0000256" key="2">
    <source>
        <dbReference type="ARBA" id="ARBA00010527"/>
    </source>
</evidence>
<reference evidence="17 18" key="1">
    <citation type="submission" date="2016-10" db="EMBL/GenBank/DDBJ databases">
        <authorList>
            <person name="de Groot N.N."/>
        </authorList>
    </citation>
    <scope>NUCLEOTIDE SEQUENCE [LARGE SCALE GENOMIC DNA]</scope>
    <source>
        <strain evidence="17 18">ATCC 700224</strain>
    </source>
</reference>
<organism evidence="17 18">
    <name type="scientific">Rhodospira trueperi</name>
    <dbReference type="NCBI Taxonomy" id="69960"/>
    <lineage>
        <taxon>Bacteria</taxon>
        <taxon>Pseudomonadati</taxon>
        <taxon>Pseudomonadota</taxon>
        <taxon>Alphaproteobacteria</taxon>
        <taxon>Rhodospirillales</taxon>
        <taxon>Rhodospirillaceae</taxon>
        <taxon>Rhodospira</taxon>
    </lineage>
</organism>
<accession>A0A1G7HZN1</accession>
<dbReference type="Pfam" id="PF14849">
    <property type="entry name" value="YidC_periplas"/>
    <property type="match status" value="1"/>
</dbReference>
<evidence type="ECO:0000256" key="10">
    <source>
        <dbReference type="ARBA" id="ARBA00023186"/>
    </source>
</evidence>
<dbReference type="GO" id="GO:0005886">
    <property type="term" value="C:plasma membrane"/>
    <property type="evidence" value="ECO:0007669"/>
    <property type="project" value="UniProtKB-SubCell"/>
</dbReference>
<dbReference type="NCBIfam" id="NF002353">
    <property type="entry name" value="PRK01318.1-4"/>
    <property type="match status" value="1"/>
</dbReference>
<comment type="subunit">
    <text evidence="13">Interacts with the Sec translocase complex via SecD. Specifically interacts with transmembrane segments of nascent integral membrane proteins during membrane integration.</text>
</comment>
<feature type="transmembrane region" description="Helical" evidence="13">
    <location>
        <begin position="396"/>
        <end position="419"/>
    </location>
</feature>
<dbReference type="GO" id="GO:0015031">
    <property type="term" value="P:protein transport"/>
    <property type="evidence" value="ECO:0007669"/>
    <property type="project" value="UniProtKB-KW"/>
</dbReference>
<evidence type="ECO:0000256" key="6">
    <source>
        <dbReference type="ARBA" id="ARBA00022692"/>
    </source>
</evidence>
<evidence type="ECO:0000256" key="3">
    <source>
        <dbReference type="ARBA" id="ARBA00015325"/>
    </source>
</evidence>
<evidence type="ECO:0000256" key="1">
    <source>
        <dbReference type="ARBA" id="ARBA00004429"/>
    </source>
</evidence>
<dbReference type="Proteomes" id="UP000199412">
    <property type="component" value="Unassembled WGS sequence"/>
</dbReference>
<keyword evidence="10 13" id="KW-0143">Chaperone</keyword>
<evidence type="ECO:0000256" key="8">
    <source>
        <dbReference type="ARBA" id="ARBA00022989"/>
    </source>
</evidence>
<evidence type="ECO:0000259" key="15">
    <source>
        <dbReference type="Pfam" id="PF02096"/>
    </source>
</evidence>
<evidence type="ECO:0000256" key="7">
    <source>
        <dbReference type="ARBA" id="ARBA00022927"/>
    </source>
</evidence>
<gene>
    <name evidence="13" type="primary">yidC</name>
    <name evidence="17" type="ORF">SAMN05421720_1279</name>
</gene>
<evidence type="ECO:0000259" key="16">
    <source>
        <dbReference type="Pfam" id="PF14849"/>
    </source>
</evidence>
<evidence type="ECO:0000256" key="12">
    <source>
        <dbReference type="ARBA" id="ARBA00033342"/>
    </source>
</evidence>
<dbReference type="InterPro" id="IPR019998">
    <property type="entry name" value="Membr_insert_YidC"/>
</dbReference>
<dbReference type="InterPro" id="IPR038221">
    <property type="entry name" value="YidC_periplasmic_sf"/>
</dbReference>
<evidence type="ECO:0000313" key="18">
    <source>
        <dbReference type="Proteomes" id="UP000199412"/>
    </source>
</evidence>